<dbReference type="CDD" id="cd03768">
    <property type="entry name" value="SR_ResInv"/>
    <property type="match status" value="1"/>
</dbReference>
<dbReference type="EMBL" id="FR877557">
    <property type="protein sequence ID" value="CCC31241.1"/>
    <property type="molecule type" value="Genomic_DNA"/>
</dbReference>
<dbReference type="KEGG" id="sbg:SBG_2181"/>
<dbReference type="GO" id="GO:0003677">
    <property type="term" value="F:DNA binding"/>
    <property type="evidence" value="ECO:0007669"/>
    <property type="project" value="UniProtKB-KW"/>
</dbReference>
<dbReference type="InterPro" id="IPR036162">
    <property type="entry name" value="Resolvase-like_N_sf"/>
</dbReference>
<evidence type="ECO:0000256" key="2">
    <source>
        <dbReference type="ARBA" id="ARBA00023125"/>
    </source>
</evidence>
<evidence type="ECO:0000259" key="6">
    <source>
        <dbReference type="PROSITE" id="PS51736"/>
    </source>
</evidence>
<dbReference type="GO" id="GO:0000150">
    <property type="term" value="F:DNA strand exchange activity"/>
    <property type="evidence" value="ECO:0007669"/>
    <property type="project" value="InterPro"/>
</dbReference>
<dbReference type="SMART" id="SM00857">
    <property type="entry name" value="Resolvase"/>
    <property type="match status" value="1"/>
</dbReference>
<dbReference type="PANTHER" id="PTHR30461">
    <property type="entry name" value="DNA-INVERTASE FROM LAMBDOID PROPHAGE"/>
    <property type="match status" value="1"/>
</dbReference>
<evidence type="ECO:0000256" key="4">
    <source>
        <dbReference type="PIRSR" id="PIRSR606118-50"/>
    </source>
</evidence>
<reference evidence="7 8" key="1">
    <citation type="journal article" date="2011" name="PLoS Pathog.">
        <title>Salmonella bongori provides insights into the evolution of the Salmonellae.</title>
        <authorList>
            <person name="Fookes M."/>
            <person name="Schroeder G.N."/>
            <person name="Langridge G.C."/>
            <person name="Blondel C.J."/>
            <person name="Mammina C."/>
            <person name="Connor T.R."/>
            <person name="Seth-Smith H."/>
            <person name="Vernikos G.S."/>
            <person name="Robinson K.S."/>
            <person name="Sanders M."/>
            <person name="Petty N.K."/>
            <person name="Kingsley R.A."/>
            <person name="Baumler A.J."/>
            <person name="Nuccio S.P."/>
            <person name="Contreras I."/>
            <person name="Santiviago C.A."/>
            <person name="Maskell D."/>
            <person name="Barrow P."/>
            <person name="Humphrey T."/>
            <person name="Nastasi A."/>
            <person name="Roberts M."/>
            <person name="Frankel G."/>
            <person name="Parkhill J."/>
            <person name="Dougan G."/>
            <person name="Thomson N.R."/>
        </authorList>
    </citation>
    <scope>NUCLEOTIDE SEQUENCE [LARGE SCALE GENOMIC DNA]</scope>
    <source>
        <strain evidence="8">ATCC 43975 / DSM 13772 / NCTC 12419</strain>
    </source>
</reference>
<dbReference type="AlphaFoldDB" id="A0A0K0HCJ5"/>
<proteinExistence type="predicted"/>
<accession>A0A0K0HCJ5</accession>
<feature type="domain" description="Resolvase/invertase-type recombinase catalytic" evidence="6">
    <location>
        <begin position="2"/>
        <end position="142"/>
    </location>
</feature>
<dbReference type="RefSeq" id="WP_000268496.1">
    <property type="nucleotide sequence ID" value="NC_015761.1"/>
</dbReference>
<name>A0A0K0HCJ5_SALBC</name>
<dbReference type="PROSITE" id="PS51736">
    <property type="entry name" value="RECOMBINASES_3"/>
    <property type="match status" value="1"/>
</dbReference>
<evidence type="ECO:0000256" key="3">
    <source>
        <dbReference type="ARBA" id="ARBA00023172"/>
    </source>
</evidence>
<dbReference type="InterPro" id="IPR006119">
    <property type="entry name" value="Resolv_N"/>
</dbReference>
<keyword evidence="3" id="KW-0233">DNA recombination</keyword>
<dbReference type="GeneID" id="44981181"/>
<evidence type="ECO:0000256" key="1">
    <source>
        <dbReference type="ARBA" id="ARBA00022908"/>
    </source>
</evidence>
<dbReference type="InterPro" id="IPR006118">
    <property type="entry name" value="Recombinase_CS"/>
</dbReference>
<protein>
    <submittedName>
        <fullName evidence="7">DNA-invertase</fullName>
    </submittedName>
</protein>
<gene>
    <name evidence="7" type="ordered locus">SBG_2181</name>
</gene>
<evidence type="ECO:0000313" key="7">
    <source>
        <dbReference type="EMBL" id="CCC31241.1"/>
    </source>
</evidence>
<feature type="active site" description="O-(5'-phospho-DNA)-serine intermediate" evidence="4 5">
    <location>
        <position position="10"/>
    </location>
</feature>
<dbReference type="InterPro" id="IPR050639">
    <property type="entry name" value="SSR_resolvase"/>
</dbReference>
<organism evidence="7 8">
    <name type="scientific">Salmonella bongori (strain ATCC 43975 / DSM 13772 / NCTC 12419)</name>
    <dbReference type="NCBI Taxonomy" id="218493"/>
    <lineage>
        <taxon>Bacteria</taxon>
        <taxon>Pseudomonadati</taxon>
        <taxon>Pseudomonadota</taxon>
        <taxon>Gammaproteobacteria</taxon>
        <taxon>Enterobacterales</taxon>
        <taxon>Enterobacteriaceae</taxon>
        <taxon>Salmonella</taxon>
    </lineage>
</organism>
<keyword evidence="1" id="KW-0229">DNA integration</keyword>
<dbReference type="PROSITE" id="PS00398">
    <property type="entry name" value="RECOMBINASES_2"/>
    <property type="match status" value="1"/>
</dbReference>
<evidence type="ECO:0000313" key="8">
    <source>
        <dbReference type="Proteomes" id="UP000000289"/>
    </source>
</evidence>
<dbReference type="GO" id="GO:0015074">
    <property type="term" value="P:DNA integration"/>
    <property type="evidence" value="ECO:0007669"/>
    <property type="project" value="UniProtKB-KW"/>
</dbReference>
<dbReference type="PROSITE" id="PS00397">
    <property type="entry name" value="RECOMBINASES_1"/>
    <property type="match status" value="1"/>
</dbReference>
<dbReference type="SUPFAM" id="SSF53041">
    <property type="entry name" value="Resolvase-like"/>
    <property type="match status" value="1"/>
</dbReference>
<keyword evidence="2" id="KW-0238">DNA-binding</keyword>
<evidence type="ECO:0000256" key="5">
    <source>
        <dbReference type="PROSITE-ProRule" id="PRU10137"/>
    </source>
</evidence>
<dbReference type="Pfam" id="PF00239">
    <property type="entry name" value="Resolvase"/>
    <property type="match status" value="1"/>
</dbReference>
<dbReference type="eggNOG" id="COG1961">
    <property type="taxonomic scope" value="Bacteria"/>
</dbReference>
<dbReference type="Proteomes" id="UP000000289">
    <property type="component" value="Chromosome"/>
</dbReference>
<sequence length="190" mass="20593">MAVISYLRVSTDEQNAKNQIQQIEAAGYAVEADFQFCDEGLSGSIPASKRPALNEAIKMARKGDVFVVVAIDRLGRDAVDVLTTVKTLADKGVKVVSLREGFDLSTPAGKMMLHMMAGFAEMEKSIIAERRDAGIARAKSEGVHCGRPQFEHGDLIASLWADGLSYPQIVSELASKGIKAGKTTIYRFKN</sequence>
<dbReference type="PANTHER" id="PTHR30461:SF2">
    <property type="entry name" value="SERINE RECOMBINASE PINE-RELATED"/>
    <property type="match status" value="1"/>
</dbReference>
<dbReference type="Gene3D" id="3.40.50.1390">
    <property type="entry name" value="Resolvase, N-terminal catalytic domain"/>
    <property type="match status" value="1"/>
</dbReference>